<sequence length="121" mass="14038">MLDMRSELELWSFFATGRSVHNASLSLSLYVMNIDRLIVSGEPERDTVTWNFIFHEDEYMISEKELLVHIDSKRHVNIQLRGVCCWHIEVKFQLPTTPSDPIPFAARGYPPCSNNRKRSGN</sequence>
<organism evidence="1 2">
    <name type="scientific">Brassica cretica</name>
    <name type="common">Mustard</name>
    <dbReference type="NCBI Taxonomy" id="69181"/>
    <lineage>
        <taxon>Eukaryota</taxon>
        <taxon>Viridiplantae</taxon>
        <taxon>Streptophyta</taxon>
        <taxon>Embryophyta</taxon>
        <taxon>Tracheophyta</taxon>
        <taxon>Spermatophyta</taxon>
        <taxon>Magnoliopsida</taxon>
        <taxon>eudicotyledons</taxon>
        <taxon>Gunneridae</taxon>
        <taxon>Pentapetalae</taxon>
        <taxon>rosids</taxon>
        <taxon>malvids</taxon>
        <taxon>Brassicales</taxon>
        <taxon>Brassicaceae</taxon>
        <taxon>Brassiceae</taxon>
        <taxon>Brassica</taxon>
    </lineage>
</organism>
<evidence type="ECO:0000313" key="2">
    <source>
        <dbReference type="Proteomes" id="UP000266723"/>
    </source>
</evidence>
<keyword evidence="2" id="KW-1185">Reference proteome</keyword>
<reference evidence="1 2" key="1">
    <citation type="journal article" date="2020" name="BMC Genomics">
        <title>Intraspecific diversification of the crop wild relative Brassica cretica Lam. using demographic model selection.</title>
        <authorList>
            <person name="Kioukis A."/>
            <person name="Michalopoulou V.A."/>
            <person name="Briers L."/>
            <person name="Pirintsos S."/>
            <person name="Studholme D.J."/>
            <person name="Pavlidis P."/>
            <person name="Sarris P.F."/>
        </authorList>
    </citation>
    <scope>NUCLEOTIDE SEQUENCE [LARGE SCALE GENOMIC DNA]</scope>
    <source>
        <strain evidence="2">cv. PFS-1207/04</strain>
    </source>
</reference>
<protein>
    <submittedName>
        <fullName evidence="1">Uncharacterized protein</fullName>
    </submittedName>
</protein>
<proteinExistence type="predicted"/>
<comment type="caution">
    <text evidence="1">The sequence shown here is derived from an EMBL/GenBank/DDBJ whole genome shotgun (WGS) entry which is preliminary data.</text>
</comment>
<gene>
    <name evidence="1" type="ORF">DY000_02017734</name>
</gene>
<name>A0ABQ7CPM3_BRACR</name>
<evidence type="ECO:0000313" key="1">
    <source>
        <dbReference type="EMBL" id="KAF3561598.1"/>
    </source>
</evidence>
<dbReference type="EMBL" id="QGKV02000759">
    <property type="protein sequence ID" value="KAF3561598.1"/>
    <property type="molecule type" value="Genomic_DNA"/>
</dbReference>
<dbReference type="Proteomes" id="UP000266723">
    <property type="component" value="Unassembled WGS sequence"/>
</dbReference>
<accession>A0ABQ7CPM3</accession>